<evidence type="ECO:0000256" key="1">
    <source>
        <dbReference type="SAM" id="Coils"/>
    </source>
</evidence>
<evidence type="ECO:0000313" key="3">
    <source>
        <dbReference type="Proteomes" id="UP000002494"/>
    </source>
</evidence>
<protein>
    <submittedName>
        <fullName evidence="2">Coiled-coil domain containing 68</fullName>
    </submittedName>
</protein>
<feature type="coiled-coil region" evidence="1">
    <location>
        <begin position="116"/>
        <end position="176"/>
    </location>
</feature>
<organism evidence="2 3">
    <name type="scientific">Rattus norvegicus</name>
    <name type="common">Rat</name>
    <dbReference type="NCBI Taxonomy" id="10116"/>
    <lineage>
        <taxon>Eukaryota</taxon>
        <taxon>Metazoa</taxon>
        <taxon>Chordata</taxon>
        <taxon>Craniata</taxon>
        <taxon>Vertebrata</taxon>
        <taxon>Euteleostomi</taxon>
        <taxon>Mammalia</taxon>
        <taxon>Eutheria</taxon>
        <taxon>Euarchontoglires</taxon>
        <taxon>Glires</taxon>
        <taxon>Rodentia</taxon>
        <taxon>Myomorpha</taxon>
        <taxon>Muroidea</taxon>
        <taxon>Muridae</taxon>
        <taxon>Murinae</taxon>
        <taxon>Rattus</taxon>
    </lineage>
</organism>
<name>A0ABK0LPJ2_RAT</name>
<proteinExistence type="predicted"/>
<dbReference type="PANTHER" id="PTHR23171:SF3">
    <property type="entry name" value="COILED-COIL DOMAIN-CONTAINING PROTEIN 68"/>
    <property type="match status" value="1"/>
</dbReference>
<dbReference type="Proteomes" id="UP000002494">
    <property type="component" value="Chromosome 18"/>
</dbReference>
<reference evidence="2" key="1">
    <citation type="submission" date="2024-01" db="EMBL/GenBank/DDBJ databases">
        <title>GRCr8: a new rat reference genome assembly contstructed from accurate long reads and long range scaffolding.</title>
        <authorList>
            <person name="Doris P.A."/>
            <person name="Kalbfleisch T."/>
            <person name="Li K."/>
            <person name="Howe K."/>
            <person name="Wood J."/>
        </authorList>
    </citation>
    <scope>NUCLEOTIDE SEQUENCE [LARGE SCALE GENOMIC DNA]</scope>
    <source>
        <strain evidence="2">Brown Norway</strain>
    </source>
</reference>
<reference evidence="2" key="2">
    <citation type="submission" date="2025-08" db="UniProtKB">
        <authorList>
            <consortium name="Ensembl"/>
        </authorList>
    </citation>
    <scope>IDENTIFICATION</scope>
    <source>
        <strain evidence="2">Brown Norway</strain>
    </source>
</reference>
<sequence length="363" mass="41741">MRLENGVPCKSKWFIVQRAGVSCTQRREFTMTTVTVTMEVPSGGKTEDRSIFSGPSSAQIIEETEYVRKIRTTLEKIRNRMFKEEDGRGNARHKVDAEQSGNVQNGLDSTTDPTRLDLLLESMRRKDQQLLEMNKENEVLQIKLEASREAGAAALRNAAQRLFDNYQTQSEDLEKKHKDSKHVLQVNKLEKEQTLKQRAKNLSQLSEKLGEKHEQIVGLENRVQRMENEKKALLERKLCLESKLLQLKSNAANSKSCQHLQTEISILQEQICHLQFVIHSQHQNLRNIIQEMEGLKNTLKEQDKKIENLKEKVTVLEAQNEELKTKVAHWTESPRTSVSKAVSTSELKTEGASPYLMLIRLRK</sequence>
<feature type="coiled-coil region" evidence="1">
    <location>
        <begin position="282"/>
        <end position="326"/>
    </location>
</feature>
<dbReference type="Gene3D" id="1.10.287.1490">
    <property type="match status" value="1"/>
</dbReference>
<feature type="coiled-coil region" evidence="1">
    <location>
        <begin position="202"/>
        <end position="250"/>
    </location>
</feature>
<accession>A0ABK0LPJ2</accession>
<dbReference type="PANTHER" id="PTHR23171">
    <property type="entry name" value="GDOWN1"/>
    <property type="match status" value="1"/>
</dbReference>
<gene>
    <name evidence="2" type="primary">Ccdc68</name>
</gene>
<evidence type="ECO:0000313" key="2">
    <source>
        <dbReference type="Ensembl" id="ENSRNOP00000103687.1"/>
    </source>
</evidence>
<reference evidence="2" key="3">
    <citation type="submission" date="2025-09" db="UniProtKB">
        <authorList>
            <consortium name="Ensembl"/>
        </authorList>
    </citation>
    <scope>IDENTIFICATION</scope>
    <source>
        <strain evidence="2">Brown Norway</strain>
    </source>
</reference>
<dbReference type="RGD" id="1561424">
    <property type="gene designation" value="Ccdc68"/>
</dbReference>
<dbReference type="InterPro" id="IPR051375">
    <property type="entry name" value="Tuftelin_GRINL1A/MYZAP/CCD68"/>
</dbReference>
<dbReference type="GeneTree" id="ENSGT00950000183065"/>
<keyword evidence="1" id="KW-0175">Coiled coil</keyword>
<dbReference type="Ensembl" id="ENSRNOT00000163618.1">
    <property type="protein sequence ID" value="ENSRNOP00000103687.1"/>
    <property type="gene ID" value="ENSRNOG00000021381.6"/>
</dbReference>
<keyword evidence="3" id="KW-1185">Reference proteome</keyword>